<name>A0A7W9UZM3_9ACTN</name>
<accession>A0A7W9UZM3</accession>
<gene>
    <name evidence="2" type="ORF">FHS42_003964</name>
</gene>
<dbReference type="AlphaFoldDB" id="A0A7W9UZM3"/>
<dbReference type="Proteomes" id="UP000588098">
    <property type="component" value="Unassembled WGS sequence"/>
</dbReference>
<evidence type="ECO:0000256" key="1">
    <source>
        <dbReference type="SAM" id="MobiDB-lite"/>
    </source>
</evidence>
<feature type="region of interest" description="Disordered" evidence="1">
    <location>
        <begin position="94"/>
        <end position="145"/>
    </location>
</feature>
<evidence type="ECO:0000313" key="3">
    <source>
        <dbReference type="Proteomes" id="UP000588098"/>
    </source>
</evidence>
<feature type="compositionally biased region" description="Low complexity" evidence="1">
    <location>
        <begin position="107"/>
        <end position="126"/>
    </location>
</feature>
<dbReference type="NCBIfam" id="NF042914">
    <property type="entry name" value="SAV915_dom"/>
    <property type="match status" value="1"/>
</dbReference>
<dbReference type="InterPro" id="IPR049975">
    <property type="entry name" value="SAV_915-like_dom"/>
</dbReference>
<proteinExistence type="predicted"/>
<protein>
    <recommendedName>
        <fullName evidence="4">SseB protein N-terminal domain-containing protein</fullName>
    </recommendedName>
</protein>
<comment type="caution">
    <text evidence="2">The sequence shown here is derived from an EMBL/GenBank/DDBJ whole genome shotgun (WGS) entry which is preliminary data.</text>
</comment>
<reference evidence="2 3" key="1">
    <citation type="submission" date="2020-08" db="EMBL/GenBank/DDBJ databases">
        <title>Genomic Encyclopedia of Type Strains, Phase III (KMG-III): the genomes of soil and plant-associated and newly described type strains.</title>
        <authorList>
            <person name="Whitman W."/>
        </authorList>
    </citation>
    <scope>NUCLEOTIDE SEQUENCE [LARGE SCALE GENOMIC DNA]</scope>
    <source>
        <strain evidence="2 3">CECT 8305</strain>
    </source>
</reference>
<evidence type="ECO:0000313" key="2">
    <source>
        <dbReference type="EMBL" id="MBB5936887.1"/>
    </source>
</evidence>
<keyword evidence="3" id="KW-1185">Reference proteome</keyword>
<evidence type="ECO:0008006" key="4">
    <source>
        <dbReference type="Google" id="ProtNLM"/>
    </source>
</evidence>
<organism evidence="2 3">
    <name type="scientific">Streptomyces zagrosensis</name>
    <dbReference type="NCBI Taxonomy" id="1042984"/>
    <lineage>
        <taxon>Bacteria</taxon>
        <taxon>Bacillati</taxon>
        <taxon>Actinomycetota</taxon>
        <taxon>Actinomycetes</taxon>
        <taxon>Kitasatosporales</taxon>
        <taxon>Streptomycetaceae</taxon>
        <taxon>Streptomyces</taxon>
    </lineage>
</organism>
<sequence>MTDHRTPKDPEPAERIPAGPTECLYVPVRSGPAGHTARLFRTPLGGRTAIGFTSVRRLTAALGAEHEWIKLGEPALRALVAPLGCPRITIDPRFATRRAEDRPAPPGATAAALHGSAAPSTSSTPGPIVPERSEPVHPDLGAQAA</sequence>
<dbReference type="EMBL" id="JACHJL010000009">
    <property type="protein sequence ID" value="MBB5936887.1"/>
    <property type="molecule type" value="Genomic_DNA"/>
</dbReference>
<dbReference type="RefSeq" id="WP_246494963.1">
    <property type="nucleotide sequence ID" value="NZ_JACHJL010000009.1"/>
</dbReference>